<dbReference type="InterPro" id="IPR050281">
    <property type="entry name" value="Flavin_monoamine_oxidase"/>
</dbReference>
<evidence type="ECO:0000256" key="4">
    <source>
        <dbReference type="PIRSR" id="PIRSR601613-1"/>
    </source>
</evidence>
<feature type="binding site" evidence="4">
    <location>
        <position position="16"/>
    </location>
    <ligand>
        <name>FAD</name>
        <dbReference type="ChEBI" id="CHEBI:57692"/>
    </ligand>
</feature>
<organism evidence="8 9">
    <name type="scientific">Cutaneotrichosporon oleaginosum</name>
    <dbReference type="NCBI Taxonomy" id="879819"/>
    <lineage>
        <taxon>Eukaryota</taxon>
        <taxon>Fungi</taxon>
        <taxon>Dikarya</taxon>
        <taxon>Basidiomycota</taxon>
        <taxon>Agaricomycotina</taxon>
        <taxon>Tremellomycetes</taxon>
        <taxon>Trichosporonales</taxon>
        <taxon>Trichosporonaceae</taxon>
        <taxon>Cutaneotrichosporon</taxon>
    </lineage>
</organism>
<keyword evidence="6" id="KW-0732">Signal</keyword>
<sequence length="475" mass="51975">MAARARTVIVIGAGMSGLSCARTLVEAGVDVLVLEARDRIGGRTWTCEVSPKSKDKPLHFDLGASFIHGIVGNPMYALAKKLKLPLHRNEGVYGPDGPPLEHKLAERLNFNVTRAFFSDSATYAQDSPKDVPPAGESLGAWMKDEKRTSLFAGLDHERDKEYALALAESWEGYTGAALDEVSLRYWHSEVTFRGPDATFIHGYVGIYSALHADVVKNKHGEVRLGEVVTSIALSEDEESVHVTTGDGDKERTYEAQHVVCTLPLGVLQNTPPRFTPPLPRRRLDATHRLGHGLLNKIIVAYPRAFWPKTEYFGLLPSAPSIAFLPLLKTRALLVQNLQVVSGQPALLFFMGGAAGATLENVSDEHVREHIHKIVTHHFACHTSSVPEPDAVVVTRWKADPFACGSYSFLPPGGDPQDFRELARPLWGDRLLFAGEATDPDHYATAHGPYITGQRQAQMVLNALQLEAMDADGEAA</sequence>
<dbReference type="PANTHER" id="PTHR10742">
    <property type="entry name" value="FLAVIN MONOAMINE OXIDASE"/>
    <property type="match status" value="1"/>
</dbReference>
<dbReference type="GO" id="GO:0006338">
    <property type="term" value="P:chromatin remodeling"/>
    <property type="evidence" value="ECO:0007669"/>
    <property type="project" value="TreeGrafter"/>
</dbReference>
<dbReference type="Gene3D" id="3.50.50.60">
    <property type="entry name" value="FAD/NAD(P)-binding domain"/>
    <property type="match status" value="1"/>
</dbReference>
<evidence type="ECO:0000256" key="2">
    <source>
        <dbReference type="ARBA" id="ARBA00005995"/>
    </source>
</evidence>
<dbReference type="GO" id="GO:0016491">
    <property type="term" value="F:oxidoreductase activity"/>
    <property type="evidence" value="ECO:0007669"/>
    <property type="project" value="UniProtKB-KW"/>
</dbReference>
<evidence type="ECO:0000259" key="7">
    <source>
        <dbReference type="Pfam" id="PF01593"/>
    </source>
</evidence>
<accession>A0A0J0XP74</accession>
<dbReference type="STRING" id="879819.A0A0J0XP74"/>
<dbReference type="EC" id="1.4.3.-" evidence="5"/>
<dbReference type="Proteomes" id="UP000053611">
    <property type="component" value="Unassembled WGS sequence"/>
</dbReference>
<dbReference type="OrthoDB" id="5046242at2759"/>
<dbReference type="EMBL" id="KQ087200">
    <property type="protein sequence ID" value="KLT42903.1"/>
    <property type="molecule type" value="Genomic_DNA"/>
</dbReference>
<feature type="binding site" evidence="4">
    <location>
        <position position="349"/>
    </location>
    <ligand>
        <name>substrate</name>
    </ligand>
</feature>
<dbReference type="AlphaFoldDB" id="A0A0J0XP74"/>
<evidence type="ECO:0000256" key="3">
    <source>
        <dbReference type="ARBA" id="ARBA00023002"/>
    </source>
</evidence>
<feature type="signal peptide" evidence="6">
    <location>
        <begin position="1"/>
        <end position="21"/>
    </location>
</feature>
<feature type="chain" id="PRO_5005245544" description="Amine oxidase" evidence="6">
    <location>
        <begin position="22"/>
        <end position="475"/>
    </location>
</feature>
<dbReference type="RefSeq" id="XP_018279394.1">
    <property type="nucleotide sequence ID" value="XM_018421327.1"/>
</dbReference>
<feature type="domain" description="Amine oxidase" evidence="7">
    <location>
        <begin position="15"/>
        <end position="460"/>
    </location>
</feature>
<dbReference type="InterPro" id="IPR036188">
    <property type="entry name" value="FAD/NAD-bd_sf"/>
</dbReference>
<dbReference type="InterPro" id="IPR001613">
    <property type="entry name" value="Flavin_amine_oxidase"/>
</dbReference>
<comment type="similarity">
    <text evidence="2 5">Belongs to the flavin monoamine oxidase family.</text>
</comment>
<evidence type="ECO:0000256" key="1">
    <source>
        <dbReference type="ARBA" id="ARBA00001974"/>
    </source>
</evidence>
<dbReference type="Gene3D" id="3.90.660.10">
    <property type="match status" value="1"/>
</dbReference>
<dbReference type="PRINTS" id="PR00757">
    <property type="entry name" value="AMINEOXDASEF"/>
</dbReference>
<dbReference type="GO" id="GO:0050660">
    <property type="term" value="F:flavin adenine dinucleotide binding"/>
    <property type="evidence" value="ECO:0007669"/>
    <property type="project" value="TreeGrafter"/>
</dbReference>
<evidence type="ECO:0000256" key="5">
    <source>
        <dbReference type="RuleBase" id="RU362067"/>
    </source>
</evidence>
<keyword evidence="5" id="KW-0285">Flavoprotein</keyword>
<feature type="binding site" evidence="4">
    <location>
        <begin position="35"/>
        <end position="36"/>
    </location>
    <ligand>
        <name>FAD</name>
        <dbReference type="ChEBI" id="CHEBI:57692"/>
    </ligand>
</feature>
<reference evidence="8 9" key="1">
    <citation type="submission" date="2015-03" db="EMBL/GenBank/DDBJ databases">
        <title>Genomics and transcriptomics of the oil-accumulating basidiomycete yeast T. oleaginosus allow insights into substrate utilization and the diverse evolutionary trajectories of mating systems in fungi.</title>
        <authorList>
            <consortium name="DOE Joint Genome Institute"/>
            <person name="Kourist R."/>
            <person name="Kracht O."/>
            <person name="Bracharz F."/>
            <person name="Lipzen A."/>
            <person name="Nolan M."/>
            <person name="Ohm R."/>
            <person name="Grigoriev I."/>
            <person name="Sun S."/>
            <person name="Heitman J."/>
            <person name="Bruck T."/>
            <person name="Nowrousian M."/>
        </authorList>
    </citation>
    <scope>NUCLEOTIDE SEQUENCE [LARGE SCALE GENOMIC DNA]</scope>
    <source>
        <strain evidence="8 9">IBC0246</strain>
    </source>
</reference>
<dbReference type="GeneID" id="28981930"/>
<proteinExistence type="inferred from homology"/>
<keyword evidence="9" id="KW-1185">Reference proteome</keyword>
<evidence type="ECO:0000313" key="8">
    <source>
        <dbReference type="EMBL" id="KLT42903.1"/>
    </source>
</evidence>
<dbReference type="SUPFAM" id="SSF51905">
    <property type="entry name" value="FAD/NAD(P)-binding domain"/>
    <property type="match status" value="1"/>
</dbReference>
<dbReference type="PROSITE" id="PS51257">
    <property type="entry name" value="PROKAR_LIPOPROTEIN"/>
    <property type="match status" value="1"/>
</dbReference>
<evidence type="ECO:0000256" key="6">
    <source>
        <dbReference type="SAM" id="SignalP"/>
    </source>
</evidence>
<protein>
    <recommendedName>
        <fullName evidence="5">Amine oxidase</fullName>
        <ecNumber evidence="5">1.4.3.-</ecNumber>
    </recommendedName>
</protein>
<feature type="binding site" evidence="4">
    <location>
        <position position="228"/>
    </location>
    <ligand>
        <name>FAD</name>
        <dbReference type="ChEBI" id="CHEBI:57692"/>
    </ligand>
</feature>
<dbReference type="InterPro" id="IPR002937">
    <property type="entry name" value="Amino_oxidase"/>
</dbReference>
<dbReference type="SUPFAM" id="SSF54373">
    <property type="entry name" value="FAD-linked reductases, C-terminal domain"/>
    <property type="match status" value="1"/>
</dbReference>
<dbReference type="PANTHER" id="PTHR10742:SF386">
    <property type="entry name" value="LYSINE-SPECIFIC HISTONE DEMETHYLASE 1A"/>
    <property type="match status" value="1"/>
</dbReference>
<keyword evidence="3 5" id="KW-0560">Oxidoreductase</keyword>
<dbReference type="GO" id="GO:0003682">
    <property type="term" value="F:chromatin binding"/>
    <property type="evidence" value="ECO:0007669"/>
    <property type="project" value="TreeGrafter"/>
</dbReference>
<evidence type="ECO:0000313" key="9">
    <source>
        <dbReference type="Proteomes" id="UP000053611"/>
    </source>
</evidence>
<name>A0A0J0XP74_9TREE</name>
<comment type="cofactor">
    <cofactor evidence="1 5">
        <name>FAD</name>
        <dbReference type="ChEBI" id="CHEBI:57692"/>
    </cofactor>
</comment>
<gene>
    <name evidence="8" type="ORF">CC85DRAFT_273575</name>
</gene>
<dbReference type="Pfam" id="PF01593">
    <property type="entry name" value="Amino_oxidase"/>
    <property type="match status" value="1"/>
</dbReference>
<keyword evidence="5" id="KW-0274">FAD</keyword>